<evidence type="ECO:0000313" key="3">
    <source>
        <dbReference type="EMBL" id="GGK76458.1"/>
    </source>
</evidence>
<sequence>MRIGELARRSGVPLPTVKFYLRIGLLPTGDSTAANQAEYGDWHLRRLRLLLAFLDVGGMSVAGARAVLAAVDDTDVPLRELLRLVRNASPSSRLRGLAGAEDRMLRDRLLAATAAGGRDASADRSWDRVTDACAAARQLDVAELEATLGEYAEAANRSADGDVAAIRAFAARVGDRVRPTEMREAVVLVAVLGAALQEALGDLARQDRLPGAVAGVWPEPAGG</sequence>
<dbReference type="GO" id="GO:0003677">
    <property type="term" value="F:DNA binding"/>
    <property type="evidence" value="ECO:0007669"/>
    <property type="project" value="UniProtKB-KW"/>
</dbReference>
<dbReference type="SMART" id="SM00422">
    <property type="entry name" value="HTH_MERR"/>
    <property type="match status" value="1"/>
</dbReference>
<dbReference type="InterPro" id="IPR000551">
    <property type="entry name" value="MerR-type_HTH_dom"/>
</dbReference>
<evidence type="ECO:0000259" key="2">
    <source>
        <dbReference type="PROSITE" id="PS50937"/>
    </source>
</evidence>
<feature type="domain" description="HTH merR-type" evidence="2">
    <location>
        <begin position="1"/>
        <end position="70"/>
    </location>
</feature>
<gene>
    <name evidence="3" type="ORF">GCM10012284_08000</name>
</gene>
<dbReference type="EMBL" id="BMMX01000001">
    <property type="protein sequence ID" value="GGK76458.1"/>
    <property type="molecule type" value="Genomic_DNA"/>
</dbReference>
<reference evidence="3" key="2">
    <citation type="submission" date="2020-09" db="EMBL/GenBank/DDBJ databases">
        <authorList>
            <person name="Sun Q."/>
            <person name="Zhou Y."/>
        </authorList>
    </citation>
    <scope>NUCLEOTIDE SEQUENCE</scope>
    <source>
        <strain evidence="3">CGMCC 4.7299</strain>
    </source>
</reference>
<dbReference type="AlphaFoldDB" id="A0A8J3FM38"/>
<dbReference type="SUPFAM" id="SSF46955">
    <property type="entry name" value="Putative DNA-binding domain"/>
    <property type="match status" value="1"/>
</dbReference>
<reference evidence="3" key="1">
    <citation type="journal article" date="2014" name="Int. J. Syst. Evol. Microbiol.">
        <title>Complete genome sequence of Corynebacterium casei LMG S-19264T (=DSM 44701T), isolated from a smear-ripened cheese.</title>
        <authorList>
            <consortium name="US DOE Joint Genome Institute (JGI-PGF)"/>
            <person name="Walter F."/>
            <person name="Albersmeier A."/>
            <person name="Kalinowski J."/>
            <person name="Ruckert C."/>
        </authorList>
    </citation>
    <scope>NUCLEOTIDE SEQUENCE</scope>
    <source>
        <strain evidence="3">CGMCC 4.7299</strain>
    </source>
</reference>
<dbReference type="PANTHER" id="PTHR30204">
    <property type="entry name" value="REDOX-CYCLING DRUG-SENSING TRANSCRIPTIONAL ACTIVATOR SOXR"/>
    <property type="match status" value="1"/>
</dbReference>
<dbReference type="Proteomes" id="UP000656042">
    <property type="component" value="Unassembled WGS sequence"/>
</dbReference>
<dbReference type="PROSITE" id="PS50937">
    <property type="entry name" value="HTH_MERR_2"/>
    <property type="match status" value="1"/>
</dbReference>
<accession>A0A8J3FM38</accession>
<dbReference type="InterPro" id="IPR009061">
    <property type="entry name" value="DNA-bd_dom_put_sf"/>
</dbReference>
<name>A0A8J3FM38_9ACTN</name>
<dbReference type="Pfam" id="PF13411">
    <property type="entry name" value="MerR_1"/>
    <property type="match status" value="1"/>
</dbReference>
<proteinExistence type="predicted"/>
<organism evidence="3 4">
    <name type="scientific">Mangrovihabitans endophyticus</name>
    <dbReference type="NCBI Taxonomy" id="1751298"/>
    <lineage>
        <taxon>Bacteria</taxon>
        <taxon>Bacillati</taxon>
        <taxon>Actinomycetota</taxon>
        <taxon>Actinomycetes</taxon>
        <taxon>Micromonosporales</taxon>
        <taxon>Micromonosporaceae</taxon>
        <taxon>Mangrovihabitans</taxon>
    </lineage>
</organism>
<protein>
    <submittedName>
        <fullName evidence="3">MerR family transcriptional regulator</fullName>
    </submittedName>
</protein>
<dbReference type="GO" id="GO:0003700">
    <property type="term" value="F:DNA-binding transcription factor activity"/>
    <property type="evidence" value="ECO:0007669"/>
    <property type="project" value="InterPro"/>
</dbReference>
<evidence type="ECO:0000313" key="4">
    <source>
        <dbReference type="Proteomes" id="UP000656042"/>
    </source>
</evidence>
<dbReference type="InterPro" id="IPR047057">
    <property type="entry name" value="MerR_fam"/>
</dbReference>
<comment type="caution">
    <text evidence="3">The sequence shown here is derived from an EMBL/GenBank/DDBJ whole genome shotgun (WGS) entry which is preliminary data.</text>
</comment>
<dbReference type="PANTHER" id="PTHR30204:SF98">
    <property type="entry name" value="HTH-TYPE TRANSCRIPTIONAL REGULATOR ADHR"/>
    <property type="match status" value="1"/>
</dbReference>
<evidence type="ECO:0000256" key="1">
    <source>
        <dbReference type="ARBA" id="ARBA00023125"/>
    </source>
</evidence>
<keyword evidence="1" id="KW-0238">DNA-binding</keyword>
<dbReference type="Gene3D" id="1.10.1660.10">
    <property type="match status" value="1"/>
</dbReference>
<keyword evidence="4" id="KW-1185">Reference proteome</keyword>
<dbReference type="RefSeq" id="WP_189077604.1">
    <property type="nucleotide sequence ID" value="NZ_BMMX01000001.1"/>
</dbReference>
<dbReference type="PRINTS" id="PR00040">
    <property type="entry name" value="HTHMERR"/>
</dbReference>